<comment type="caution">
    <text evidence="7">The sequence shown here is derived from an EMBL/GenBank/DDBJ whole genome shotgun (WGS) entry which is preliminary data.</text>
</comment>
<dbReference type="InterPro" id="IPR050315">
    <property type="entry name" value="FAD-oxidoreductase_2"/>
</dbReference>
<evidence type="ECO:0000256" key="5">
    <source>
        <dbReference type="SAM" id="SignalP"/>
    </source>
</evidence>
<dbReference type="SUPFAM" id="SSF56425">
    <property type="entry name" value="Succinate dehydrogenase/fumarate reductase flavoprotein, catalytic domain"/>
    <property type="match status" value="1"/>
</dbReference>
<evidence type="ECO:0000259" key="6">
    <source>
        <dbReference type="Pfam" id="PF00890"/>
    </source>
</evidence>
<sequence>MSENFLSMDRRSFLKGAIATGAAATAAAAGAATLAGCAAEPKGTADGKMASTGTYAFETAPDPIPESDIVETVDADIVIIGAGFSGLCCALAAAENGAKVVMLERMDHVVGRGGSIYAMNSKLTKEKGYECPVEEIAQRYKRMMGYHSYRVDGRKWMNHFHRSGEAMDWLIDRMTTASAVGGNDLTPVMEHWYEDPEDINGEFPGTHEFLDGPNGLGPDDNPQQDVCDNMAAYCAQAGVDIRYLTDAQQLLKDGERVTGVVAKTADGYAQFNGKNAVVLATGDFGMDKDMLEKYIPWAAHQTEFGGIWDGSGHKMAYWAGAAVDKNETPTPMIFCFQWRSITRQVRAFQGLMVNAEGRRYTNEDNVISHGALALTHEIGHHAFAIWDDDYANEPQWQNHRYVDGPKVFETPDDVRAYWQTTIDGPGTINMNGSGDIEVKMVKADTLEELVEALELPAETTLKTIEDYNGFCETGVDEEFGKRKELLLPVKKGPFYGIKCTPWFLTTVGGIRCTENMEVMNESNEVIEGLYCLGSMVGDMYCNCYSTHFPGHNLGGTCLTFGYLTGRRLAGAE</sequence>
<keyword evidence="5" id="KW-0732">Signal</keyword>
<evidence type="ECO:0000313" key="8">
    <source>
        <dbReference type="Proteomes" id="UP001349994"/>
    </source>
</evidence>
<reference evidence="7 8" key="1">
    <citation type="submission" date="2024-01" db="EMBL/GenBank/DDBJ databases">
        <title>novel species in genus Adlercreutzia.</title>
        <authorList>
            <person name="Liu X."/>
        </authorList>
    </citation>
    <scope>NUCLEOTIDE SEQUENCE [LARGE SCALE GENOMIC DNA]</scope>
    <source>
        <strain evidence="7 8">R7</strain>
    </source>
</reference>
<dbReference type="SUPFAM" id="SSF51905">
    <property type="entry name" value="FAD/NAD(P)-binding domain"/>
    <property type="match status" value="1"/>
</dbReference>
<feature type="domain" description="FAD-dependent oxidoreductase 2 FAD-binding" evidence="6">
    <location>
        <begin position="76"/>
        <end position="537"/>
    </location>
</feature>
<keyword evidence="2" id="KW-0285">Flavoprotein</keyword>
<dbReference type="Pfam" id="PF00890">
    <property type="entry name" value="FAD_binding_2"/>
    <property type="match status" value="1"/>
</dbReference>
<dbReference type="Gene3D" id="3.50.50.60">
    <property type="entry name" value="FAD/NAD(P)-binding domain"/>
    <property type="match status" value="1"/>
</dbReference>
<keyword evidence="4" id="KW-0560">Oxidoreductase</keyword>
<dbReference type="PANTHER" id="PTHR43400:SF7">
    <property type="entry name" value="FAD-DEPENDENT OXIDOREDUCTASE 2 FAD BINDING DOMAIN-CONTAINING PROTEIN"/>
    <property type="match status" value="1"/>
</dbReference>
<evidence type="ECO:0000256" key="1">
    <source>
        <dbReference type="ARBA" id="ARBA00001974"/>
    </source>
</evidence>
<evidence type="ECO:0000256" key="4">
    <source>
        <dbReference type="ARBA" id="ARBA00023002"/>
    </source>
</evidence>
<name>A0ABU6II44_9ACTN</name>
<accession>A0ABU6II44</accession>
<feature type="signal peptide" evidence="5">
    <location>
        <begin position="1"/>
        <end position="31"/>
    </location>
</feature>
<dbReference type="Pfam" id="PF10518">
    <property type="entry name" value="TAT_signal"/>
    <property type="match status" value="1"/>
</dbReference>
<comment type="cofactor">
    <cofactor evidence="1">
        <name>FAD</name>
        <dbReference type="ChEBI" id="CHEBI:57692"/>
    </cofactor>
</comment>
<dbReference type="InterPro" id="IPR003953">
    <property type="entry name" value="FAD-dep_OxRdtase_2_FAD-bd"/>
</dbReference>
<dbReference type="PANTHER" id="PTHR43400">
    <property type="entry name" value="FUMARATE REDUCTASE"/>
    <property type="match status" value="1"/>
</dbReference>
<dbReference type="Gene3D" id="3.90.700.10">
    <property type="entry name" value="Succinate dehydrogenase/fumarate reductase flavoprotein, catalytic domain"/>
    <property type="match status" value="1"/>
</dbReference>
<dbReference type="InterPro" id="IPR027477">
    <property type="entry name" value="Succ_DH/fumarate_Rdtase_cat_sf"/>
</dbReference>
<dbReference type="InterPro" id="IPR006311">
    <property type="entry name" value="TAT_signal"/>
</dbReference>
<proteinExistence type="predicted"/>
<protein>
    <submittedName>
        <fullName evidence="7">FAD-dependent oxidoreductase</fullName>
    </submittedName>
</protein>
<dbReference type="RefSeq" id="WP_338210207.1">
    <property type="nucleotide sequence ID" value="NZ_JAYMFF010000011.1"/>
</dbReference>
<dbReference type="InterPro" id="IPR019546">
    <property type="entry name" value="TAT_signal_bac_arc"/>
</dbReference>
<organism evidence="7 8">
    <name type="scientific">Adlercreutzia wanghongyangiae</name>
    <dbReference type="NCBI Taxonomy" id="3111451"/>
    <lineage>
        <taxon>Bacteria</taxon>
        <taxon>Bacillati</taxon>
        <taxon>Actinomycetota</taxon>
        <taxon>Coriobacteriia</taxon>
        <taxon>Eggerthellales</taxon>
        <taxon>Eggerthellaceae</taxon>
        <taxon>Adlercreutzia</taxon>
    </lineage>
</organism>
<dbReference type="EMBL" id="JAYMFF010000011">
    <property type="protein sequence ID" value="MEC4176092.1"/>
    <property type="molecule type" value="Genomic_DNA"/>
</dbReference>
<dbReference type="Proteomes" id="UP001349994">
    <property type="component" value="Unassembled WGS sequence"/>
</dbReference>
<keyword evidence="3" id="KW-0274">FAD</keyword>
<dbReference type="InterPro" id="IPR036188">
    <property type="entry name" value="FAD/NAD-bd_sf"/>
</dbReference>
<evidence type="ECO:0000256" key="3">
    <source>
        <dbReference type="ARBA" id="ARBA00022827"/>
    </source>
</evidence>
<evidence type="ECO:0000256" key="2">
    <source>
        <dbReference type="ARBA" id="ARBA00022630"/>
    </source>
</evidence>
<keyword evidence="8" id="KW-1185">Reference proteome</keyword>
<dbReference type="PRINTS" id="PR00411">
    <property type="entry name" value="PNDRDTASEI"/>
</dbReference>
<dbReference type="PROSITE" id="PS51318">
    <property type="entry name" value="TAT"/>
    <property type="match status" value="1"/>
</dbReference>
<evidence type="ECO:0000313" key="7">
    <source>
        <dbReference type="EMBL" id="MEC4176092.1"/>
    </source>
</evidence>
<feature type="chain" id="PRO_5047220409" evidence="5">
    <location>
        <begin position="32"/>
        <end position="572"/>
    </location>
</feature>
<gene>
    <name evidence="7" type="ORF">VIN30_06490</name>
</gene>